<name>A0A6B0TXR1_IXORI</name>
<dbReference type="EMBL" id="GIFC01002005">
    <property type="protein sequence ID" value="MXU84088.1"/>
    <property type="molecule type" value="Transcribed_RNA"/>
</dbReference>
<keyword evidence="1" id="KW-0732">Signal</keyword>
<feature type="chain" id="PRO_5025361283" evidence="1">
    <location>
        <begin position="18"/>
        <end position="79"/>
    </location>
</feature>
<sequence length="79" mass="8818">MPSFWMTLRMAWRLVLCSLDLPPSPLNCMRFFIRSSGCTKSVAAIPAEPPKRKRTGLGMVFWDGACCADMVEFESFPAG</sequence>
<organism evidence="2">
    <name type="scientific">Ixodes ricinus</name>
    <name type="common">Common tick</name>
    <name type="synonym">Acarus ricinus</name>
    <dbReference type="NCBI Taxonomy" id="34613"/>
    <lineage>
        <taxon>Eukaryota</taxon>
        <taxon>Metazoa</taxon>
        <taxon>Ecdysozoa</taxon>
        <taxon>Arthropoda</taxon>
        <taxon>Chelicerata</taxon>
        <taxon>Arachnida</taxon>
        <taxon>Acari</taxon>
        <taxon>Parasitiformes</taxon>
        <taxon>Ixodida</taxon>
        <taxon>Ixodoidea</taxon>
        <taxon>Ixodidae</taxon>
        <taxon>Ixodinae</taxon>
        <taxon>Ixodes</taxon>
    </lineage>
</organism>
<proteinExistence type="predicted"/>
<feature type="signal peptide" evidence="1">
    <location>
        <begin position="1"/>
        <end position="17"/>
    </location>
</feature>
<dbReference type="AlphaFoldDB" id="A0A6B0TXR1"/>
<reference evidence="2" key="1">
    <citation type="submission" date="2019-12" db="EMBL/GenBank/DDBJ databases">
        <title>An insight into the sialome of adult female Ixodes ricinus ticks feeding for 6 days.</title>
        <authorList>
            <person name="Perner J."/>
            <person name="Ribeiro J.M.C."/>
        </authorList>
    </citation>
    <scope>NUCLEOTIDE SEQUENCE</scope>
    <source>
        <strain evidence="2">Semi-engorged</strain>
        <tissue evidence="2">Salivary glands</tissue>
    </source>
</reference>
<accession>A0A6B0TXR1</accession>
<protein>
    <submittedName>
        <fullName evidence="2">Putative secreted protein</fullName>
    </submittedName>
</protein>
<evidence type="ECO:0000256" key="1">
    <source>
        <dbReference type="SAM" id="SignalP"/>
    </source>
</evidence>
<evidence type="ECO:0000313" key="2">
    <source>
        <dbReference type="EMBL" id="MXU84088.1"/>
    </source>
</evidence>